<gene>
    <name evidence="8" type="ORF">C7H52_09275</name>
</gene>
<dbReference type="GO" id="GO:0004560">
    <property type="term" value="F:alpha-L-fucosidase activity"/>
    <property type="evidence" value="ECO:0007669"/>
    <property type="project" value="InterPro"/>
</dbReference>
<dbReference type="OrthoDB" id="1095333at2"/>
<evidence type="ECO:0000256" key="1">
    <source>
        <dbReference type="ARBA" id="ARBA00004071"/>
    </source>
</evidence>
<name>A0A2T1N9D6_9FLAO</name>
<evidence type="ECO:0000313" key="8">
    <source>
        <dbReference type="EMBL" id="PSG88481.1"/>
    </source>
</evidence>
<dbReference type="Gene3D" id="3.20.20.80">
    <property type="entry name" value="Glycosidases"/>
    <property type="match status" value="1"/>
</dbReference>
<dbReference type="RefSeq" id="WP_106463620.1">
    <property type="nucleotide sequence ID" value="NZ_PXOQ01000009.1"/>
</dbReference>
<keyword evidence="5" id="KW-0378">Hydrolase</keyword>
<protein>
    <recommendedName>
        <fullName evidence="3">alpha-L-fucosidase</fullName>
        <ecNumber evidence="3">3.2.1.51</ecNumber>
    </recommendedName>
</protein>
<dbReference type="Pfam" id="PF01120">
    <property type="entry name" value="Alpha_L_fucos"/>
    <property type="match status" value="1"/>
</dbReference>
<reference evidence="8 9" key="1">
    <citation type="submission" date="2018-03" db="EMBL/GenBank/DDBJ databases">
        <title>Mesoflavibacter sp. HG37 and Mesoflavibacter sp. HG96 sp.nov., two marine bacteria isolated from seawater of Western Pacific Ocean.</title>
        <authorList>
            <person name="Cheng H."/>
            <person name="Wu Y.-H."/>
            <person name="Guo L.-L."/>
            <person name="Xu X.-W."/>
        </authorList>
    </citation>
    <scope>NUCLEOTIDE SEQUENCE [LARGE SCALE GENOMIC DNA]</scope>
    <source>
        <strain evidence="8 9">KCTC 32269</strain>
    </source>
</reference>
<dbReference type="InterPro" id="IPR016286">
    <property type="entry name" value="FUC_metazoa-typ"/>
</dbReference>
<dbReference type="PRINTS" id="PR00741">
    <property type="entry name" value="GLHYDRLASE29"/>
</dbReference>
<organism evidence="8 9">
    <name type="scientific">Aurantibacter aestuarii</name>
    <dbReference type="NCBI Taxonomy" id="1266046"/>
    <lineage>
        <taxon>Bacteria</taxon>
        <taxon>Pseudomonadati</taxon>
        <taxon>Bacteroidota</taxon>
        <taxon>Flavobacteriia</taxon>
        <taxon>Flavobacteriales</taxon>
        <taxon>Flavobacteriaceae</taxon>
        <taxon>Aurantibacter</taxon>
    </lineage>
</organism>
<evidence type="ECO:0000256" key="5">
    <source>
        <dbReference type="ARBA" id="ARBA00022801"/>
    </source>
</evidence>
<comment type="function">
    <text evidence="1">Alpha-L-fucosidase is responsible for hydrolyzing the alpha-1,6-linked fucose joined to the reducing-end N-acetylglucosamine of the carbohydrate moieties of glycoproteins.</text>
</comment>
<evidence type="ECO:0000256" key="4">
    <source>
        <dbReference type="ARBA" id="ARBA00022729"/>
    </source>
</evidence>
<dbReference type="GO" id="GO:0006004">
    <property type="term" value="P:fucose metabolic process"/>
    <property type="evidence" value="ECO:0007669"/>
    <property type="project" value="InterPro"/>
</dbReference>
<dbReference type="AlphaFoldDB" id="A0A2T1N9D6"/>
<evidence type="ECO:0000256" key="6">
    <source>
        <dbReference type="ARBA" id="ARBA00023295"/>
    </source>
</evidence>
<proteinExistence type="inferred from homology"/>
<dbReference type="InterPro" id="IPR017853">
    <property type="entry name" value="GH"/>
</dbReference>
<evidence type="ECO:0000256" key="2">
    <source>
        <dbReference type="ARBA" id="ARBA00007951"/>
    </source>
</evidence>
<dbReference type="PANTHER" id="PTHR10030:SF37">
    <property type="entry name" value="ALPHA-L-FUCOSIDASE-RELATED"/>
    <property type="match status" value="1"/>
</dbReference>
<evidence type="ECO:0000313" key="9">
    <source>
        <dbReference type="Proteomes" id="UP000238426"/>
    </source>
</evidence>
<comment type="similarity">
    <text evidence="2">Belongs to the glycosyl hydrolase 29 family.</text>
</comment>
<dbReference type="InterPro" id="IPR000933">
    <property type="entry name" value="Glyco_hydro_29"/>
</dbReference>
<dbReference type="GO" id="GO:0005764">
    <property type="term" value="C:lysosome"/>
    <property type="evidence" value="ECO:0007669"/>
    <property type="project" value="TreeGrafter"/>
</dbReference>
<dbReference type="PANTHER" id="PTHR10030">
    <property type="entry name" value="ALPHA-L-FUCOSIDASE"/>
    <property type="match status" value="1"/>
</dbReference>
<dbReference type="Proteomes" id="UP000238426">
    <property type="component" value="Unassembled WGS sequence"/>
</dbReference>
<dbReference type="InterPro" id="IPR057739">
    <property type="entry name" value="Glyco_hydro_29_N"/>
</dbReference>
<dbReference type="EC" id="3.2.1.51" evidence="3"/>
<keyword evidence="4" id="KW-0732">Signal</keyword>
<dbReference type="SUPFAM" id="SSF51445">
    <property type="entry name" value="(Trans)glycosidases"/>
    <property type="match status" value="1"/>
</dbReference>
<evidence type="ECO:0000256" key="3">
    <source>
        <dbReference type="ARBA" id="ARBA00012662"/>
    </source>
</evidence>
<feature type="domain" description="Glycoside hydrolase family 29 N-terminal" evidence="7">
    <location>
        <begin position="48"/>
        <end position="352"/>
    </location>
</feature>
<sequence length="596" mass="68600">MKHIILKVAIILITTGLFAQNKNYKKQWEFPAKDSTMYVTAEQQKELYATEAEMQWFKDAKLGVFVHWGPALFETDALSWGRNGERPGAGKPATKGVNPEVYDNLYKKFDPVNFDADKWMQQVKDWGAEYIVFTAKHHDGFAFFDAKNSDYTIMNTPFARDICKELAEAAYKANVKLFWYYSQPDWVHPDNLREKHYENYLPYMKQHVKQLFTDYGRIDGVFWDHLATKYWQWDSYHILKDLKKWQPGIISNARVGFGWPLEDRGDYDTPEQSLGPVDHHRYWEACLTMTDKWLYHKNGPVKPYETVLSMLIQVAGNGGNLLLNLGPDAKGEFVEKEAKQALKVGEWIKTYGHTIKNTRRGIYIGGDYGSSTQIGNKLYIHVLQKLGNTTEAAIELPVLPTKILTAKGITNGFKNHEIKNGKLILHFDKTQFNNNLDNIVELTLAEDPSNFERIETWKAIPLENTEFNVSESSFSNENKKGDVIYDAKGNVFSEGIHLKKWWEPARDDKEPSLTLDFKSPKKVKTILLSENMRSHCVREFTIETKNAKGQWSTAFQGETIGEGLRIKLNGTPIYGMRLNPTKKTKNIQITAFNAYE</sequence>
<dbReference type="GO" id="GO:0016139">
    <property type="term" value="P:glycoside catabolic process"/>
    <property type="evidence" value="ECO:0007669"/>
    <property type="project" value="TreeGrafter"/>
</dbReference>
<comment type="caution">
    <text evidence="8">The sequence shown here is derived from an EMBL/GenBank/DDBJ whole genome shotgun (WGS) entry which is preliminary data.</text>
</comment>
<evidence type="ECO:0000259" key="7">
    <source>
        <dbReference type="Pfam" id="PF01120"/>
    </source>
</evidence>
<keyword evidence="9" id="KW-1185">Reference proteome</keyword>
<dbReference type="EMBL" id="PXOQ01000009">
    <property type="protein sequence ID" value="PSG88481.1"/>
    <property type="molecule type" value="Genomic_DNA"/>
</dbReference>
<dbReference type="Gene3D" id="2.60.120.260">
    <property type="entry name" value="Galactose-binding domain-like"/>
    <property type="match status" value="1"/>
</dbReference>
<keyword evidence="6" id="KW-0326">Glycosidase</keyword>
<dbReference type="SMART" id="SM00812">
    <property type="entry name" value="Alpha_L_fucos"/>
    <property type="match status" value="1"/>
</dbReference>
<accession>A0A2T1N9D6</accession>